<evidence type="ECO:0000313" key="3">
    <source>
        <dbReference type="Proteomes" id="UP000593565"/>
    </source>
</evidence>
<gene>
    <name evidence="2" type="ORF">AMELA_G00007430</name>
</gene>
<feature type="compositionally biased region" description="Polar residues" evidence="1">
    <location>
        <begin position="34"/>
        <end position="54"/>
    </location>
</feature>
<keyword evidence="3" id="KW-1185">Reference proteome</keyword>
<reference evidence="2 3" key="1">
    <citation type="submission" date="2020-02" db="EMBL/GenBank/DDBJ databases">
        <title>A chromosome-scale genome assembly of the black bullhead catfish (Ameiurus melas).</title>
        <authorList>
            <person name="Wen M."/>
            <person name="Zham M."/>
            <person name="Cabau C."/>
            <person name="Klopp C."/>
            <person name="Donnadieu C."/>
            <person name="Roques C."/>
            <person name="Bouchez O."/>
            <person name="Lampietro C."/>
            <person name="Jouanno E."/>
            <person name="Herpin A."/>
            <person name="Louis A."/>
            <person name="Berthelot C."/>
            <person name="Parey E."/>
            <person name="Roest-Crollius H."/>
            <person name="Braasch I."/>
            <person name="Postlethwait J."/>
            <person name="Robinson-Rechavi M."/>
            <person name="Echchiki A."/>
            <person name="Begum T."/>
            <person name="Montfort J."/>
            <person name="Schartl M."/>
            <person name="Bobe J."/>
            <person name="Guiguen Y."/>
        </authorList>
    </citation>
    <scope>NUCLEOTIDE SEQUENCE [LARGE SCALE GENOMIC DNA]</scope>
    <source>
        <strain evidence="2">M_S1</strain>
        <tissue evidence="2">Blood</tissue>
    </source>
</reference>
<comment type="caution">
    <text evidence="2">The sequence shown here is derived from an EMBL/GenBank/DDBJ whole genome shotgun (WGS) entry which is preliminary data.</text>
</comment>
<organism evidence="2 3">
    <name type="scientific">Ameiurus melas</name>
    <name type="common">Black bullhead</name>
    <name type="synonym">Silurus melas</name>
    <dbReference type="NCBI Taxonomy" id="219545"/>
    <lineage>
        <taxon>Eukaryota</taxon>
        <taxon>Metazoa</taxon>
        <taxon>Chordata</taxon>
        <taxon>Craniata</taxon>
        <taxon>Vertebrata</taxon>
        <taxon>Euteleostomi</taxon>
        <taxon>Actinopterygii</taxon>
        <taxon>Neopterygii</taxon>
        <taxon>Teleostei</taxon>
        <taxon>Ostariophysi</taxon>
        <taxon>Siluriformes</taxon>
        <taxon>Ictaluridae</taxon>
        <taxon>Ameiurus</taxon>
    </lineage>
</organism>
<dbReference type="AlphaFoldDB" id="A0A7J6BGA6"/>
<name>A0A7J6BGA6_AMEME</name>
<dbReference type="EMBL" id="JAAGNN010000001">
    <property type="protein sequence ID" value="KAF4093912.1"/>
    <property type="molecule type" value="Genomic_DNA"/>
</dbReference>
<feature type="region of interest" description="Disordered" evidence="1">
    <location>
        <begin position="1"/>
        <end position="59"/>
    </location>
</feature>
<dbReference type="Proteomes" id="UP000593565">
    <property type="component" value="Unassembled WGS sequence"/>
</dbReference>
<proteinExistence type="predicted"/>
<protein>
    <submittedName>
        <fullName evidence="2">Uncharacterized protein</fullName>
    </submittedName>
</protein>
<accession>A0A7J6BGA6</accession>
<sequence>MFRKVRDQKSLKIMGRRKNPKDHCPQNCCKPHATKSQTTEAPPTKGSTEVNQAPPTDPSDWLAVLLDAVKTDLVSTQQAFGRISSCN</sequence>
<feature type="compositionally biased region" description="Basic and acidic residues" evidence="1">
    <location>
        <begin position="1"/>
        <end position="10"/>
    </location>
</feature>
<evidence type="ECO:0000313" key="2">
    <source>
        <dbReference type="EMBL" id="KAF4093912.1"/>
    </source>
</evidence>
<evidence type="ECO:0000256" key="1">
    <source>
        <dbReference type="SAM" id="MobiDB-lite"/>
    </source>
</evidence>